<dbReference type="KEGG" id="mcui:G8O30_06370"/>
<evidence type="ECO:0000259" key="9">
    <source>
        <dbReference type="PROSITE" id="PS50885"/>
    </source>
</evidence>
<gene>
    <name evidence="10" type="ORF">G8O30_06370</name>
</gene>
<reference evidence="10 11" key="1">
    <citation type="submission" date="2019-07" db="EMBL/GenBank/DDBJ databases">
        <title>Genome sequence of 2 isolates from Red Sea Mangroves.</title>
        <authorList>
            <person name="Sefrji F."/>
            <person name="Michoud G."/>
            <person name="Merlino G."/>
            <person name="Daffonchio D."/>
        </authorList>
    </citation>
    <scope>NUCLEOTIDE SEQUENCE [LARGE SCALE GENOMIC DNA]</scope>
    <source>
        <strain evidence="10 11">R1DC41</strain>
    </source>
</reference>
<dbReference type="Gene3D" id="6.10.340.10">
    <property type="match status" value="1"/>
</dbReference>
<feature type="transmembrane region" description="Helical" evidence="7">
    <location>
        <begin position="209"/>
        <end position="231"/>
    </location>
</feature>
<dbReference type="InterPro" id="IPR007891">
    <property type="entry name" value="CHASE3"/>
</dbReference>
<sequence length="594" mass="64794">MKRLLSSIKKGEKSPKIKRKVKMPKWNIGFLRTISGKVLFSFGLLTTLLIVSSVVSYVNNQKLAQEITNVTERDMLVNTKMQELLRALIDIELGQRGYVITGSEDSLTPYNNGKETVESSITDLKSSVTNEEQISRLESIYENYNFWVGYVDRVVETRQYNGAQAASLLLSSGQGQTYIQELRSEVETLLSEESNLSKERIASLNSQVLIAQGITGILSLLSIILAFFFAITLSKTIKRTVNTISSSILEIANAGGDLTKRIHVTSKDELAGLANDTNLLIEGIAKLVREVASMSEHVSASSQQLLASSEETSRTIESISQTTLEIASGSEETSTKMQDALGKMSTLEESTNSLQSQTVQMEQSSSSMRQAAEDGRNSIDHVVNKMNQLQFVLGRSNDTVQSLGQKSTTISSMIKGITDIADQTNLLALNAAIEAARAGQHGKGFAVVADEVRKLAEQSQVTANEITNVVASIQEEIKTLLSHNDENMKEMKQSVDSSLETKSVFETILSQIEKTTADIANISSHIYQTKSLSGDVKGAFDYVSQIAKTTAMNSEQTAAASEEGSAAMEQMTASAAELSRQAEDLQRLVGNFKM</sequence>
<dbReference type="EMBL" id="CP049742">
    <property type="protein sequence ID" value="QPC46612.1"/>
    <property type="molecule type" value="Genomic_DNA"/>
</dbReference>
<keyword evidence="3 7" id="KW-0472">Membrane</keyword>
<accession>A0A7S8HFC3</accession>
<dbReference type="InterPro" id="IPR004089">
    <property type="entry name" value="MCPsignal_dom"/>
</dbReference>
<dbReference type="PROSITE" id="PS50111">
    <property type="entry name" value="CHEMOTAXIS_TRANSDUC_2"/>
    <property type="match status" value="1"/>
</dbReference>
<keyword evidence="11" id="KW-1185">Reference proteome</keyword>
<dbReference type="PANTHER" id="PTHR32089:SF112">
    <property type="entry name" value="LYSOZYME-LIKE PROTEIN-RELATED"/>
    <property type="match status" value="1"/>
</dbReference>
<dbReference type="PRINTS" id="PR00260">
    <property type="entry name" value="CHEMTRNSDUCR"/>
</dbReference>
<dbReference type="PROSITE" id="PS50885">
    <property type="entry name" value="HAMP"/>
    <property type="match status" value="1"/>
</dbReference>
<dbReference type="SUPFAM" id="SSF58104">
    <property type="entry name" value="Methyl-accepting chemotaxis protein (MCP) signaling domain"/>
    <property type="match status" value="2"/>
</dbReference>
<dbReference type="Proteomes" id="UP000593626">
    <property type="component" value="Chromosome"/>
</dbReference>
<dbReference type="Pfam" id="PF00015">
    <property type="entry name" value="MCPsignal"/>
    <property type="match status" value="1"/>
</dbReference>
<dbReference type="PANTHER" id="PTHR32089">
    <property type="entry name" value="METHYL-ACCEPTING CHEMOTAXIS PROTEIN MCPB"/>
    <property type="match status" value="1"/>
</dbReference>
<dbReference type="GO" id="GO:0004888">
    <property type="term" value="F:transmembrane signaling receptor activity"/>
    <property type="evidence" value="ECO:0007669"/>
    <property type="project" value="InterPro"/>
</dbReference>
<comment type="similarity">
    <text evidence="5">Belongs to the methyl-accepting chemotaxis (MCP) protein family.</text>
</comment>
<dbReference type="SMART" id="SM00283">
    <property type="entry name" value="MA"/>
    <property type="match status" value="1"/>
</dbReference>
<dbReference type="RefSeq" id="WP_239674141.1">
    <property type="nucleotide sequence ID" value="NZ_CP049742.1"/>
</dbReference>
<dbReference type="Pfam" id="PF05227">
    <property type="entry name" value="CHASE3"/>
    <property type="match status" value="1"/>
</dbReference>
<evidence type="ECO:0000256" key="5">
    <source>
        <dbReference type="ARBA" id="ARBA00029447"/>
    </source>
</evidence>
<dbReference type="SMART" id="SM00304">
    <property type="entry name" value="HAMP"/>
    <property type="match status" value="1"/>
</dbReference>
<evidence type="ECO:0000313" key="10">
    <source>
        <dbReference type="EMBL" id="QPC46612.1"/>
    </source>
</evidence>
<dbReference type="InterPro" id="IPR003660">
    <property type="entry name" value="HAMP_dom"/>
</dbReference>
<dbReference type="GO" id="GO:0007165">
    <property type="term" value="P:signal transduction"/>
    <property type="evidence" value="ECO:0007669"/>
    <property type="project" value="UniProtKB-KW"/>
</dbReference>
<evidence type="ECO:0000256" key="6">
    <source>
        <dbReference type="PROSITE-ProRule" id="PRU00284"/>
    </source>
</evidence>
<organism evidence="10 11">
    <name type="scientific">Mangrovibacillus cuniculi</name>
    <dbReference type="NCBI Taxonomy" id="2593652"/>
    <lineage>
        <taxon>Bacteria</taxon>
        <taxon>Bacillati</taxon>
        <taxon>Bacillota</taxon>
        <taxon>Bacilli</taxon>
        <taxon>Bacillales</taxon>
        <taxon>Bacillaceae</taxon>
        <taxon>Mangrovibacillus</taxon>
    </lineage>
</organism>
<name>A0A7S8HFC3_9BACI</name>
<protein>
    <submittedName>
        <fullName evidence="10">Chemotaxis protein</fullName>
    </submittedName>
</protein>
<keyword evidence="7" id="KW-0812">Transmembrane</keyword>
<dbReference type="InterPro" id="IPR004090">
    <property type="entry name" value="Chemotax_Me-accpt_rcpt"/>
</dbReference>
<proteinExistence type="inferred from homology"/>
<feature type="domain" description="Methyl-accepting transducer" evidence="8">
    <location>
        <begin position="308"/>
        <end position="544"/>
    </location>
</feature>
<evidence type="ECO:0000256" key="1">
    <source>
        <dbReference type="ARBA" id="ARBA00004236"/>
    </source>
</evidence>
<evidence type="ECO:0000256" key="2">
    <source>
        <dbReference type="ARBA" id="ARBA00022475"/>
    </source>
</evidence>
<evidence type="ECO:0000259" key="8">
    <source>
        <dbReference type="PROSITE" id="PS50111"/>
    </source>
</evidence>
<dbReference type="CDD" id="cd19410">
    <property type="entry name" value="HK9-like_sensor"/>
    <property type="match status" value="1"/>
</dbReference>
<feature type="domain" description="HAMP" evidence="9">
    <location>
        <begin position="235"/>
        <end position="289"/>
    </location>
</feature>
<dbReference type="GO" id="GO:0006935">
    <property type="term" value="P:chemotaxis"/>
    <property type="evidence" value="ECO:0007669"/>
    <property type="project" value="InterPro"/>
</dbReference>
<keyword evidence="4 6" id="KW-0807">Transducer</keyword>
<evidence type="ECO:0000256" key="3">
    <source>
        <dbReference type="ARBA" id="ARBA00023136"/>
    </source>
</evidence>
<evidence type="ECO:0000256" key="4">
    <source>
        <dbReference type="ARBA" id="ARBA00023224"/>
    </source>
</evidence>
<dbReference type="GO" id="GO:0005886">
    <property type="term" value="C:plasma membrane"/>
    <property type="evidence" value="ECO:0007669"/>
    <property type="project" value="UniProtKB-SubCell"/>
</dbReference>
<evidence type="ECO:0000256" key="7">
    <source>
        <dbReference type="SAM" id="Phobius"/>
    </source>
</evidence>
<dbReference type="AlphaFoldDB" id="A0A7S8HFC3"/>
<dbReference type="Gene3D" id="1.10.287.950">
    <property type="entry name" value="Methyl-accepting chemotaxis protein"/>
    <property type="match status" value="1"/>
</dbReference>
<keyword evidence="2" id="KW-1003">Cell membrane</keyword>
<evidence type="ECO:0000313" key="11">
    <source>
        <dbReference type="Proteomes" id="UP000593626"/>
    </source>
</evidence>
<comment type="subcellular location">
    <subcellularLocation>
        <location evidence="1">Cell membrane</location>
    </subcellularLocation>
</comment>
<keyword evidence="7" id="KW-1133">Transmembrane helix</keyword>